<evidence type="ECO:0000313" key="2">
    <source>
        <dbReference type="EMBL" id="AGT43193.1"/>
    </source>
</evidence>
<organism evidence="2 3">
    <name type="scientific">Treponema pedis str. T A4</name>
    <dbReference type="NCBI Taxonomy" id="1291379"/>
    <lineage>
        <taxon>Bacteria</taxon>
        <taxon>Pseudomonadati</taxon>
        <taxon>Spirochaetota</taxon>
        <taxon>Spirochaetia</taxon>
        <taxon>Spirochaetales</taxon>
        <taxon>Treponemataceae</taxon>
        <taxon>Treponema</taxon>
    </lineage>
</organism>
<reference evidence="2 3" key="1">
    <citation type="journal article" date="2013" name="PLoS ONE">
        <title>Genome-Wide Relatedness of Treponema pedis, from Gingiva and Necrotic Skin Lesions of Pigs, with the Human Oral Pathogen Treponema denticola.</title>
        <authorList>
            <person name="Svartstrom O."/>
            <person name="Mushtaq M."/>
            <person name="Pringle M."/>
            <person name="Segerman B."/>
        </authorList>
    </citation>
    <scope>NUCLEOTIDE SEQUENCE [LARGE SCALE GENOMIC DNA]</scope>
    <source>
        <strain evidence="2">T A4</strain>
    </source>
</reference>
<keyword evidence="1" id="KW-0472">Membrane</keyword>
<protein>
    <submittedName>
        <fullName evidence="2">Uncharacterized protein</fullName>
    </submittedName>
</protein>
<dbReference type="EMBL" id="CP004120">
    <property type="protein sequence ID" value="AGT43193.1"/>
    <property type="molecule type" value="Genomic_DNA"/>
</dbReference>
<sequence length="205" mass="22129">MNSYSEGVKDMKNWKIGEFVLIGLLAAIYGAVTLGIGMITAMIHPLLHLFSPAIVSALMGTVVLFVIKKVGKFGSLSLFIGVSICLFAGLSGMMYVPLILTVILTSLLAEAAAYKLHYNIPAVAIGYGLIQAAYIFGGCIPVLFFLEQNMQHWKDAGMDAQTIEGFVRHSTGRFLVLGMTVSFTGGIVGVLLGKLILKKHFKDLR</sequence>
<dbReference type="KEGG" id="tped:TPE_0697"/>
<evidence type="ECO:0000313" key="3">
    <source>
        <dbReference type="Proteomes" id="UP000015620"/>
    </source>
</evidence>
<feature type="transmembrane region" description="Helical" evidence="1">
    <location>
        <begin position="174"/>
        <end position="197"/>
    </location>
</feature>
<dbReference type="STRING" id="1291379.TPE_0697"/>
<evidence type="ECO:0000256" key="1">
    <source>
        <dbReference type="SAM" id="Phobius"/>
    </source>
</evidence>
<dbReference type="NCBIfam" id="TIGR02185">
    <property type="entry name" value="Trep_Strep"/>
    <property type="match status" value="1"/>
</dbReference>
<gene>
    <name evidence="2" type="ORF">TPE_0697</name>
</gene>
<dbReference type="HOGENOM" id="CLU_093450_6_0_12"/>
<feature type="transmembrane region" description="Helical" evidence="1">
    <location>
        <begin position="79"/>
        <end position="104"/>
    </location>
</feature>
<feature type="transmembrane region" description="Helical" evidence="1">
    <location>
        <begin position="124"/>
        <end position="146"/>
    </location>
</feature>
<dbReference type="InterPro" id="IPR011733">
    <property type="entry name" value="CHP02185_IM"/>
</dbReference>
<dbReference type="Proteomes" id="UP000015620">
    <property type="component" value="Chromosome"/>
</dbReference>
<name>S5ZYN8_9SPIR</name>
<proteinExistence type="predicted"/>
<dbReference type="AlphaFoldDB" id="S5ZYN8"/>
<dbReference type="Pfam" id="PF09605">
    <property type="entry name" value="Trep_Strep"/>
    <property type="match status" value="1"/>
</dbReference>
<accession>S5ZYN8</accession>
<keyword evidence="1" id="KW-1133">Transmembrane helix</keyword>
<feature type="transmembrane region" description="Helical" evidence="1">
    <location>
        <begin position="49"/>
        <end position="67"/>
    </location>
</feature>
<dbReference type="PATRIC" id="fig|1291379.3.peg.694"/>
<keyword evidence="1" id="KW-0812">Transmembrane</keyword>
<keyword evidence="3" id="KW-1185">Reference proteome</keyword>
<feature type="transmembrane region" description="Helical" evidence="1">
    <location>
        <begin position="20"/>
        <end position="43"/>
    </location>
</feature>